<evidence type="ECO:0000256" key="4">
    <source>
        <dbReference type="ARBA" id="ARBA00023242"/>
    </source>
</evidence>
<dbReference type="CTD" id="8234435"/>
<dbReference type="OMA" id="KWDLISM"/>
<dbReference type="EnsemblMetazoa" id="PHUM418060-RA">
    <property type="protein sequence ID" value="PHUM418060-PA"/>
    <property type="gene ID" value="PHUM418060"/>
</dbReference>
<dbReference type="VEuPathDB" id="VectorBase:PHUM418060"/>
<dbReference type="OrthoDB" id="273147at2759"/>
<dbReference type="PANTHER" id="PTHR46358">
    <property type="entry name" value="TONSOKU-LIKE PROTEIN"/>
    <property type="match status" value="1"/>
</dbReference>
<keyword evidence="2" id="KW-0433">Leucine-rich repeat</keyword>
<protein>
    <submittedName>
        <fullName evidence="7 8">Tpr and ank domain-containing protein, putative</fullName>
    </submittedName>
</protein>
<dbReference type="Pfam" id="PF13424">
    <property type="entry name" value="TPR_12"/>
    <property type="match status" value="1"/>
</dbReference>
<dbReference type="GO" id="GO:0043596">
    <property type="term" value="C:nuclear replication fork"/>
    <property type="evidence" value="ECO:0007669"/>
    <property type="project" value="TreeGrafter"/>
</dbReference>
<evidence type="ECO:0000256" key="3">
    <source>
        <dbReference type="ARBA" id="ARBA00022737"/>
    </source>
</evidence>
<dbReference type="InterPro" id="IPR052311">
    <property type="entry name" value="MMS22L-TONSL_complex_comp"/>
</dbReference>
<dbReference type="GO" id="GO:0031297">
    <property type="term" value="P:replication fork processing"/>
    <property type="evidence" value="ECO:0007669"/>
    <property type="project" value="TreeGrafter"/>
</dbReference>
<dbReference type="eggNOG" id="KOG4308">
    <property type="taxonomic scope" value="Eukaryota"/>
</dbReference>
<dbReference type="SMART" id="SM00368">
    <property type="entry name" value="LRR_RI"/>
    <property type="match status" value="2"/>
</dbReference>
<dbReference type="KEGG" id="phu:Phum_PHUM418060"/>
<feature type="repeat" description="ANK" evidence="5">
    <location>
        <begin position="531"/>
        <end position="563"/>
    </location>
</feature>
<feature type="repeat" description="TPR" evidence="6">
    <location>
        <begin position="209"/>
        <end position="242"/>
    </location>
</feature>
<evidence type="ECO:0000256" key="5">
    <source>
        <dbReference type="PROSITE-ProRule" id="PRU00023"/>
    </source>
</evidence>
<dbReference type="SUPFAM" id="SSF48403">
    <property type="entry name" value="Ankyrin repeat"/>
    <property type="match status" value="1"/>
</dbReference>
<dbReference type="GeneID" id="8234435"/>
<dbReference type="EMBL" id="AAZO01005127">
    <property type="status" value="NOT_ANNOTATED_CDS"/>
    <property type="molecule type" value="Genomic_DNA"/>
</dbReference>
<feature type="repeat" description="ANK" evidence="5">
    <location>
        <begin position="600"/>
        <end position="632"/>
    </location>
</feature>
<dbReference type="Proteomes" id="UP000009046">
    <property type="component" value="Unassembled WGS sequence"/>
</dbReference>
<dbReference type="InterPro" id="IPR002110">
    <property type="entry name" value="Ankyrin_rpt"/>
</dbReference>
<dbReference type="PROSITE" id="PS50088">
    <property type="entry name" value="ANK_REPEAT"/>
    <property type="match status" value="3"/>
</dbReference>
<comment type="subcellular location">
    <subcellularLocation>
        <location evidence="1">Nucleus</location>
    </subcellularLocation>
</comment>
<keyword evidence="4" id="KW-0539">Nucleus</keyword>
<dbReference type="SUPFAM" id="SSF48452">
    <property type="entry name" value="TPR-like"/>
    <property type="match status" value="1"/>
</dbReference>
<evidence type="ECO:0000256" key="2">
    <source>
        <dbReference type="ARBA" id="ARBA00022614"/>
    </source>
</evidence>
<dbReference type="InterPro" id="IPR036770">
    <property type="entry name" value="Ankyrin_rpt-contain_sf"/>
</dbReference>
<dbReference type="HOGENOM" id="CLU_002128_0_0_1"/>
<dbReference type="FunCoup" id="E0VSG2">
    <property type="interactions" value="321"/>
</dbReference>
<reference evidence="7" key="2">
    <citation type="submission" date="2007-04" db="EMBL/GenBank/DDBJ databases">
        <title>The genome of the human body louse.</title>
        <authorList>
            <consortium name="The Human Body Louse Genome Consortium"/>
            <person name="Kirkness E."/>
            <person name="Walenz B."/>
            <person name="Hass B."/>
            <person name="Bruggner R."/>
            <person name="Strausberg R."/>
        </authorList>
    </citation>
    <scope>NUCLEOTIDE SEQUENCE</scope>
    <source>
        <strain evidence="7">USDA</strain>
    </source>
</reference>
<dbReference type="InParanoid" id="E0VSG2"/>
<evidence type="ECO:0000256" key="6">
    <source>
        <dbReference type="PROSITE-ProRule" id="PRU00339"/>
    </source>
</evidence>
<dbReference type="STRING" id="121224.E0VSG2"/>
<dbReference type="SMART" id="SM00028">
    <property type="entry name" value="TPR"/>
    <property type="match status" value="6"/>
</dbReference>
<dbReference type="PRINTS" id="PR01415">
    <property type="entry name" value="ANKYRIN"/>
</dbReference>
<name>E0VSG2_PEDHC</name>
<dbReference type="Pfam" id="PF13637">
    <property type="entry name" value="Ank_4"/>
    <property type="match status" value="1"/>
</dbReference>
<dbReference type="InterPro" id="IPR011990">
    <property type="entry name" value="TPR-like_helical_dom_sf"/>
</dbReference>
<dbReference type="InterPro" id="IPR032675">
    <property type="entry name" value="LRR_dom_sf"/>
</dbReference>
<evidence type="ECO:0000313" key="8">
    <source>
        <dbReference type="EnsemblMetazoa" id="PHUM418060-PA"/>
    </source>
</evidence>
<dbReference type="InterPro" id="IPR019734">
    <property type="entry name" value="TPR_rpt"/>
</dbReference>
<dbReference type="SUPFAM" id="SSF52047">
    <property type="entry name" value="RNI-like"/>
    <property type="match status" value="1"/>
</dbReference>
<dbReference type="RefSeq" id="XP_002429056.1">
    <property type="nucleotide sequence ID" value="XM_002429011.1"/>
</dbReference>
<feature type="repeat" description="ANK" evidence="5">
    <location>
        <begin position="564"/>
        <end position="596"/>
    </location>
</feature>
<keyword evidence="5" id="KW-0040">ANK repeat</keyword>
<dbReference type="Gene3D" id="1.25.40.20">
    <property type="entry name" value="Ankyrin repeat-containing domain"/>
    <property type="match status" value="1"/>
</dbReference>
<reference evidence="8" key="3">
    <citation type="submission" date="2021-02" db="UniProtKB">
        <authorList>
            <consortium name="EnsemblMetazoa"/>
        </authorList>
    </citation>
    <scope>IDENTIFICATION</scope>
    <source>
        <strain evidence="8">USDA</strain>
    </source>
</reference>
<accession>E0VSG2</accession>
<evidence type="ECO:0000313" key="9">
    <source>
        <dbReference type="Proteomes" id="UP000009046"/>
    </source>
</evidence>
<gene>
    <name evidence="8" type="primary">8234435</name>
    <name evidence="7" type="ORF">Phum_PHUM418060</name>
</gene>
<dbReference type="Pfam" id="PF12796">
    <property type="entry name" value="Ank_2"/>
    <property type="match status" value="1"/>
</dbReference>
<reference evidence="7" key="1">
    <citation type="submission" date="2007-04" db="EMBL/GenBank/DDBJ databases">
        <title>Annotation of Pediculus humanus corporis strain USDA.</title>
        <authorList>
            <person name="Kirkness E."/>
            <person name="Hannick L."/>
            <person name="Hass B."/>
            <person name="Bruggner R."/>
            <person name="Lawson D."/>
            <person name="Bidwell S."/>
            <person name="Joardar V."/>
            <person name="Caler E."/>
            <person name="Walenz B."/>
            <person name="Inman J."/>
            <person name="Schobel S."/>
            <person name="Galinsky K."/>
            <person name="Amedeo P."/>
            <person name="Strausberg R."/>
        </authorList>
    </citation>
    <scope>NUCLEOTIDE SEQUENCE</scope>
    <source>
        <strain evidence="7">USDA</strain>
    </source>
</reference>
<dbReference type="Gene3D" id="1.25.40.10">
    <property type="entry name" value="Tetratricopeptide repeat domain"/>
    <property type="match status" value="1"/>
</dbReference>
<organism>
    <name type="scientific">Pediculus humanus subsp. corporis</name>
    <name type="common">Body louse</name>
    <dbReference type="NCBI Taxonomy" id="121224"/>
    <lineage>
        <taxon>Eukaryota</taxon>
        <taxon>Metazoa</taxon>
        <taxon>Ecdysozoa</taxon>
        <taxon>Arthropoda</taxon>
        <taxon>Hexapoda</taxon>
        <taxon>Insecta</taxon>
        <taxon>Pterygota</taxon>
        <taxon>Neoptera</taxon>
        <taxon>Paraneoptera</taxon>
        <taxon>Psocodea</taxon>
        <taxon>Troctomorpha</taxon>
        <taxon>Phthiraptera</taxon>
        <taxon>Anoplura</taxon>
        <taxon>Pediculidae</taxon>
        <taxon>Pediculus</taxon>
    </lineage>
</organism>
<dbReference type="PANTHER" id="PTHR46358:SF1">
    <property type="entry name" value="TONSOKU-LIKE PROTEIN"/>
    <property type="match status" value="1"/>
</dbReference>
<dbReference type="EMBL" id="DS235750">
    <property type="protein sequence ID" value="EEB16318.1"/>
    <property type="molecule type" value="Genomic_DNA"/>
</dbReference>
<dbReference type="GO" id="GO:0000724">
    <property type="term" value="P:double-strand break repair via homologous recombination"/>
    <property type="evidence" value="ECO:0007669"/>
    <property type="project" value="TreeGrafter"/>
</dbReference>
<dbReference type="Gene3D" id="3.80.10.10">
    <property type="entry name" value="Ribonuclease Inhibitor"/>
    <property type="match status" value="1"/>
</dbReference>
<dbReference type="Pfam" id="PF13181">
    <property type="entry name" value="TPR_8"/>
    <property type="match status" value="1"/>
</dbReference>
<dbReference type="PROSITE" id="PS50005">
    <property type="entry name" value="TPR"/>
    <property type="match status" value="1"/>
</dbReference>
<dbReference type="AlphaFoldDB" id="E0VSG2"/>
<proteinExistence type="predicted"/>
<keyword evidence="3" id="KW-0677">Repeat</keyword>
<evidence type="ECO:0000313" key="7">
    <source>
        <dbReference type="EMBL" id="EEB16318.1"/>
    </source>
</evidence>
<keyword evidence="6" id="KW-0802">TPR repeat</keyword>
<dbReference type="eggNOG" id="KOG0504">
    <property type="taxonomic scope" value="Eukaryota"/>
</dbReference>
<sequence length="1198" mass="137843">MSHKYITGLKIKLKKARASNRLKEISEYACSLASVLGDNEEYEEALLLYKESLKACESIGDKYGVALAQRMIAETNNCLGNFEEALKFVHLFLKYAVNEDDKVEEQRGLVLRGLVYFTHAECIANTEPEKYQVIEKLLKQSLESYQKSYAICNSELKEVNEKEVLQMKARLLQNISLVLIRQGNFDEGEKCLVKSIKISSVEKFNDTEWISYNSLGDLYSKKRDYKKALDIYNKAFNCACTTQMKTDSLIGIAKSYLFLDNFEEAKMTLKRAYKLKTNPDVKDMLKHVLSTIKTQKMLNNTPETNIAERKILHRKLGNLFFNLKLLKKAMDNYMHLLKCCRKNQDNYLNIIICIKLVIKTFAEGKEYSKALFYAHQELQLYLKNSPEKACYTYLKTGKLHELKGSDYDDISYAYFQAKDTAEKYENDKIKIKSLKRIINIGKKFDKPMVVEQATNELKCLKAKKEKNISSSESESDDNFYSFDSDICVDEDIGTDSEFEDVLKESETEQEEFDRPRERCKRTKYSIKRNEKGETELHVATIKGNLKKVQNLISQGHPVNTRDGAGWTPLHEACNHGYLDIVKILVENGADVNDKGGSACDLITPLHDAAINGQHKVIEYLIEKGASTLVLNKQGLTPLHCLLAWRKNSALDAGEEKEFNRVARALQSPLDCDNGKRNSSIIENEQKKNNNSNNTASSLIQRKTCREFSKSKSSEEKNISNITRRKRRSIIESDEGSDSSDDLESKECKLYKEVMNGFRRSSKKYKGSDSTQKNNLLPALIDEKDCCENRIVNDDFEDDSGDDLKNDDDCSSCTSNEILGKNKLEQKYDKKMEENIARKKNKKIRLDNKKCAEEKTIEEKPHENLSVHFDDNWDDDVDEFISNLVIPSTENKNDKKSHNSDIFISQPDPENLIFNPSQDNSEIQDITYEIFNKKFEINVKKSELNTLNFEWLMQTVKKRYPIIDNPDCYISIKTNEKPLIEESNFLSILEEDEKIEFEVIRWKNFKLDERYVKICTIKNHGDMRTGIKSYSFKHEVHPEVFEIFKNQSLFRSYDLSNLKLSSISLIPVCKALKYESFIQKLDLSNNDFGDQGIELIIKILQISLIEKLNISGCYVTSLGIHKLNDFLNVANEISLNGLLYLNLSCNPITDDAFNALENIIKKLPNLTEINITNCKLNKNLREEDYVTVKIFQGGLLKHN</sequence>
<dbReference type="PROSITE" id="PS50297">
    <property type="entry name" value="ANK_REP_REGION"/>
    <property type="match status" value="3"/>
</dbReference>
<dbReference type="SMART" id="SM00248">
    <property type="entry name" value="ANK"/>
    <property type="match status" value="3"/>
</dbReference>
<keyword evidence="9" id="KW-1185">Reference proteome</keyword>
<evidence type="ECO:0000256" key="1">
    <source>
        <dbReference type="ARBA" id="ARBA00004123"/>
    </source>
</evidence>